<gene>
    <name evidence="2" type="ORF">GCM10010357_14930</name>
</gene>
<protein>
    <submittedName>
        <fullName evidence="2">Uncharacterized protein</fullName>
    </submittedName>
</protein>
<dbReference type="Proteomes" id="UP001500879">
    <property type="component" value="Unassembled WGS sequence"/>
</dbReference>
<dbReference type="EMBL" id="BAAABX010000014">
    <property type="protein sequence ID" value="GAA0394984.1"/>
    <property type="molecule type" value="Genomic_DNA"/>
</dbReference>
<evidence type="ECO:0000313" key="2">
    <source>
        <dbReference type="EMBL" id="GAA0394984.1"/>
    </source>
</evidence>
<name>A0ABN0YH48_9ACTN</name>
<proteinExistence type="predicted"/>
<feature type="region of interest" description="Disordered" evidence="1">
    <location>
        <begin position="38"/>
        <end position="75"/>
    </location>
</feature>
<keyword evidence="3" id="KW-1185">Reference proteome</keyword>
<sequence length="75" mass="7481">MARRTLMVRAMTGCRGNRGRPSDVPALTAPAVSVVPAAARTRCGDAHGGGGGSGRQQGRGTTPSGPSGPSPDIRI</sequence>
<organism evidence="2 3">
    <name type="scientific">Streptomyces luteireticuli</name>
    <dbReference type="NCBI Taxonomy" id="173858"/>
    <lineage>
        <taxon>Bacteria</taxon>
        <taxon>Bacillati</taxon>
        <taxon>Actinomycetota</taxon>
        <taxon>Actinomycetes</taxon>
        <taxon>Kitasatosporales</taxon>
        <taxon>Streptomycetaceae</taxon>
        <taxon>Streptomyces</taxon>
    </lineage>
</organism>
<evidence type="ECO:0000256" key="1">
    <source>
        <dbReference type="SAM" id="MobiDB-lite"/>
    </source>
</evidence>
<accession>A0ABN0YH48</accession>
<feature type="compositionally biased region" description="Low complexity" evidence="1">
    <location>
        <begin position="58"/>
        <end position="75"/>
    </location>
</feature>
<reference evidence="2 3" key="1">
    <citation type="journal article" date="2019" name="Int. J. Syst. Evol. Microbiol.">
        <title>The Global Catalogue of Microorganisms (GCM) 10K type strain sequencing project: providing services to taxonomists for standard genome sequencing and annotation.</title>
        <authorList>
            <consortium name="The Broad Institute Genomics Platform"/>
            <consortium name="The Broad Institute Genome Sequencing Center for Infectious Disease"/>
            <person name="Wu L."/>
            <person name="Ma J."/>
        </authorList>
    </citation>
    <scope>NUCLEOTIDE SEQUENCE [LARGE SCALE GENOMIC DNA]</scope>
    <source>
        <strain evidence="2 3">JCM 4788</strain>
    </source>
</reference>
<comment type="caution">
    <text evidence="2">The sequence shown here is derived from an EMBL/GenBank/DDBJ whole genome shotgun (WGS) entry which is preliminary data.</text>
</comment>
<feature type="compositionally biased region" description="Gly residues" evidence="1">
    <location>
        <begin position="46"/>
        <end position="57"/>
    </location>
</feature>
<evidence type="ECO:0000313" key="3">
    <source>
        <dbReference type="Proteomes" id="UP001500879"/>
    </source>
</evidence>